<dbReference type="Proteomes" id="UP000479000">
    <property type="component" value="Unassembled WGS sequence"/>
</dbReference>
<accession>A0A6H5GJ88</accession>
<reference evidence="1 2" key="1">
    <citation type="submission" date="2020-02" db="EMBL/GenBank/DDBJ databases">
        <authorList>
            <person name="Ferguson B K."/>
        </authorList>
    </citation>
    <scope>NUCLEOTIDE SEQUENCE [LARGE SCALE GENOMIC DNA]</scope>
</reference>
<dbReference type="EMBL" id="CADCXU010014132">
    <property type="protein sequence ID" value="CAB0003886.1"/>
    <property type="molecule type" value="Genomic_DNA"/>
</dbReference>
<gene>
    <name evidence="1" type="ORF">NTEN_LOCUS9363</name>
</gene>
<evidence type="ECO:0000313" key="1">
    <source>
        <dbReference type="EMBL" id="CAB0003886.1"/>
    </source>
</evidence>
<evidence type="ECO:0000313" key="2">
    <source>
        <dbReference type="Proteomes" id="UP000479000"/>
    </source>
</evidence>
<sequence length="106" mass="12009">MFNRGVERIGSHASDKERIQIEKRCEKTVIRPSAGVHCEQRSAPTIGLRAAFRRNDLCHFLNRGTSESQTHDPMGIGISVWGRPHLNNQFEEMFQNKILGDTGAVY</sequence>
<organism evidence="1 2">
    <name type="scientific">Nesidiocoris tenuis</name>
    <dbReference type="NCBI Taxonomy" id="355587"/>
    <lineage>
        <taxon>Eukaryota</taxon>
        <taxon>Metazoa</taxon>
        <taxon>Ecdysozoa</taxon>
        <taxon>Arthropoda</taxon>
        <taxon>Hexapoda</taxon>
        <taxon>Insecta</taxon>
        <taxon>Pterygota</taxon>
        <taxon>Neoptera</taxon>
        <taxon>Paraneoptera</taxon>
        <taxon>Hemiptera</taxon>
        <taxon>Heteroptera</taxon>
        <taxon>Panheteroptera</taxon>
        <taxon>Cimicomorpha</taxon>
        <taxon>Miridae</taxon>
        <taxon>Dicyphina</taxon>
        <taxon>Nesidiocoris</taxon>
    </lineage>
</organism>
<protein>
    <submittedName>
        <fullName evidence="1">Uncharacterized protein</fullName>
    </submittedName>
</protein>
<dbReference type="AlphaFoldDB" id="A0A6H5GJ88"/>
<keyword evidence="2" id="KW-1185">Reference proteome</keyword>
<proteinExistence type="predicted"/>
<name>A0A6H5GJ88_9HEMI</name>